<evidence type="ECO:0000313" key="1">
    <source>
        <dbReference type="EMBL" id="MPC87054.1"/>
    </source>
</evidence>
<keyword evidence="2" id="KW-1185">Reference proteome</keyword>
<evidence type="ECO:0000313" key="2">
    <source>
        <dbReference type="Proteomes" id="UP000324222"/>
    </source>
</evidence>
<reference evidence="1 2" key="1">
    <citation type="submission" date="2019-05" db="EMBL/GenBank/DDBJ databases">
        <title>Another draft genome of Portunus trituberculatus and its Hox gene families provides insights of decapod evolution.</title>
        <authorList>
            <person name="Jeong J.-H."/>
            <person name="Song I."/>
            <person name="Kim S."/>
            <person name="Choi T."/>
            <person name="Kim D."/>
            <person name="Ryu S."/>
            <person name="Kim W."/>
        </authorList>
    </citation>
    <scope>NUCLEOTIDE SEQUENCE [LARGE SCALE GENOMIC DNA]</scope>
    <source>
        <tissue evidence="1">Muscle</tissue>
    </source>
</reference>
<name>A0A5B7J3J7_PORTR</name>
<proteinExistence type="predicted"/>
<sequence length="69" mass="7376">MAASRCSLASLRVPHVARGGAIAAWPPKGLRQEEAVVRGEPQKQPTAVTRARGNTCCLLTNFKLIVFSS</sequence>
<comment type="caution">
    <text evidence="1">The sequence shown here is derived from an EMBL/GenBank/DDBJ whole genome shotgun (WGS) entry which is preliminary data.</text>
</comment>
<dbReference type="AlphaFoldDB" id="A0A5B7J3J7"/>
<organism evidence="1 2">
    <name type="scientific">Portunus trituberculatus</name>
    <name type="common">Swimming crab</name>
    <name type="synonym">Neptunus trituberculatus</name>
    <dbReference type="NCBI Taxonomy" id="210409"/>
    <lineage>
        <taxon>Eukaryota</taxon>
        <taxon>Metazoa</taxon>
        <taxon>Ecdysozoa</taxon>
        <taxon>Arthropoda</taxon>
        <taxon>Crustacea</taxon>
        <taxon>Multicrustacea</taxon>
        <taxon>Malacostraca</taxon>
        <taxon>Eumalacostraca</taxon>
        <taxon>Eucarida</taxon>
        <taxon>Decapoda</taxon>
        <taxon>Pleocyemata</taxon>
        <taxon>Brachyura</taxon>
        <taxon>Eubrachyura</taxon>
        <taxon>Portunoidea</taxon>
        <taxon>Portunidae</taxon>
        <taxon>Portuninae</taxon>
        <taxon>Portunus</taxon>
    </lineage>
</organism>
<dbReference type="Proteomes" id="UP000324222">
    <property type="component" value="Unassembled WGS sequence"/>
</dbReference>
<dbReference type="EMBL" id="VSRR010073392">
    <property type="protein sequence ID" value="MPC87054.1"/>
    <property type="molecule type" value="Genomic_DNA"/>
</dbReference>
<gene>
    <name evidence="1" type="ORF">E2C01_081903</name>
</gene>
<accession>A0A5B7J3J7</accession>
<protein>
    <submittedName>
        <fullName evidence="1">Uncharacterized protein</fullName>
    </submittedName>
</protein>